<dbReference type="InterPro" id="IPR009057">
    <property type="entry name" value="Homeodomain-like_sf"/>
</dbReference>
<evidence type="ECO:0000256" key="2">
    <source>
        <dbReference type="PROSITE-ProRule" id="PRU00335"/>
    </source>
</evidence>
<dbReference type="RefSeq" id="WP_231869917.1">
    <property type="nucleotide sequence ID" value="NZ_AGBD01000856.1"/>
</dbReference>
<evidence type="ECO:0000313" key="4">
    <source>
        <dbReference type="EMBL" id="CQR55698.1"/>
    </source>
</evidence>
<dbReference type="GO" id="GO:0003677">
    <property type="term" value="F:DNA binding"/>
    <property type="evidence" value="ECO:0007669"/>
    <property type="project" value="UniProtKB-UniRule"/>
</dbReference>
<dbReference type="Proteomes" id="UP000033163">
    <property type="component" value="Chromosome I"/>
</dbReference>
<dbReference type="PROSITE" id="PS50977">
    <property type="entry name" value="HTH_TETR_2"/>
    <property type="match status" value="1"/>
</dbReference>
<organism evidence="4 5">
    <name type="scientific">Paenibacillus riograndensis SBR5</name>
    <dbReference type="NCBI Taxonomy" id="1073571"/>
    <lineage>
        <taxon>Bacteria</taxon>
        <taxon>Bacillati</taxon>
        <taxon>Bacillota</taxon>
        <taxon>Bacilli</taxon>
        <taxon>Bacillales</taxon>
        <taxon>Paenibacillaceae</taxon>
        <taxon>Paenibacillus</taxon>
        <taxon>Paenibacillus sonchi group</taxon>
    </lineage>
</organism>
<evidence type="ECO:0000256" key="1">
    <source>
        <dbReference type="ARBA" id="ARBA00023125"/>
    </source>
</evidence>
<dbReference type="PANTHER" id="PTHR43479:SF7">
    <property type="entry name" value="TETR-FAMILY TRANSCRIPTIONAL REGULATOR"/>
    <property type="match status" value="1"/>
</dbReference>
<feature type="DNA-binding region" description="H-T-H motif" evidence="2">
    <location>
        <begin position="51"/>
        <end position="70"/>
    </location>
</feature>
<dbReference type="InterPro" id="IPR001647">
    <property type="entry name" value="HTH_TetR"/>
</dbReference>
<dbReference type="Gene3D" id="1.10.357.10">
    <property type="entry name" value="Tetracycline Repressor, domain 2"/>
    <property type="match status" value="1"/>
</dbReference>
<name>A0A0E3WHQ5_9BACL</name>
<dbReference type="EMBL" id="LN831776">
    <property type="protein sequence ID" value="CQR55698.1"/>
    <property type="molecule type" value="Genomic_DNA"/>
</dbReference>
<protein>
    <submittedName>
        <fullName evidence="4">TetR family transcriptional regulator</fullName>
    </submittedName>
</protein>
<gene>
    <name evidence="4" type="ORF">PRIO_3295</name>
</gene>
<accession>A0A0E3WHQ5</accession>
<evidence type="ECO:0000313" key="5">
    <source>
        <dbReference type="Proteomes" id="UP000033163"/>
    </source>
</evidence>
<dbReference type="PANTHER" id="PTHR43479">
    <property type="entry name" value="ACREF/ENVCD OPERON REPRESSOR-RELATED"/>
    <property type="match status" value="1"/>
</dbReference>
<dbReference type="SUPFAM" id="SSF46689">
    <property type="entry name" value="Homeodomain-like"/>
    <property type="match status" value="1"/>
</dbReference>
<dbReference type="KEGG" id="pri:PRIO_3295"/>
<dbReference type="InterPro" id="IPR050624">
    <property type="entry name" value="HTH-type_Tx_Regulator"/>
</dbReference>
<dbReference type="HOGENOM" id="CLU_087539_3_0_9"/>
<reference evidence="5" key="1">
    <citation type="submission" date="2015-03" db="EMBL/GenBank/DDBJ databases">
        <authorList>
            <person name="Wibberg D."/>
        </authorList>
    </citation>
    <scope>NUCLEOTIDE SEQUENCE [LARGE SCALE GENOMIC DNA]</scope>
</reference>
<feature type="domain" description="HTH tetR-type" evidence="3">
    <location>
        <begin position="28"/>
        <end position="88"/>
    </location>
</feature>
<sequence length="205" mass="23729">MPLKQQMMLIDVLKGDGDMVNQEDPRVFRTRQLIREAFRELLQHKGFDAITIKDIAQRATINRATFYAHYEDKYALLDEIIEQAFLKMIPGQVANAQEFTDETCSQLILMTYRYIVDFYQICRMDSKSIATLVDSKIKKMLRQIIESIFMKGDVHRHARIVSAMTGSAIHGAAHDWLTAGENDRPDLLVDIVRPYVMNGLELYRN</sequence>
<dbReference type="PRINTS" id="PR00455">
    <property type="entry name" value="HTHTETR"/>
</dbReference>
<evidence type="ECO:0000259" key="3">
    <source>
        <dbReference type="PROSITE" id="PS50977"/>
    </source>
</evidence>
<keyword evidence="1 2" id="KW-0238">DNA-binding</keyword>
<dbReference type="AlphaFoldDB" id="A0A0E3WHQ5"/>
<dbReference type="Pfam" id="PF00440">
    <property type="entry name" value="TetR_N"/>
    <property type="match status" value="1"/>
</dbReference>
<proteinExistence type="predicted"/>
<dbReference type="PATRIC" id="fig|1073571.4.peg.3518"/>